<gene>
    <name evidence="6" type="ORF">ACFOY1_16855</name>
</gene>
<comment type="caution">
    <text evidence="6">The sequence shown here is derived from an EMBL/GenBank/DDBJ whole genome shotgun (WGS) entry which is preliminary data.</text>
</comment>
<dbReference type="EMBL" id="JBHSBV010000006">
    <property type="protein sequence ID" value="MFC4202624.1"/>
    <property type="molecule type" value="Genomic_DNA"/>
</dbReference>
<keyword evidence="4" id="KW-0560">Oxidoreductase</keyword>
<evidence type="ECO:0000313" key="6">
    <source>
        <dbReference type="EMBL" id="MFC4202624.1"/>
    </source>
</evidence>
<dbReference type="Pfam" id="PF01070">
    <property type="entry name" value="FMN_dh"/>
    <property type="match status" value="1"/>
</dbReference>
<organism evidence="6 7">
    <name type="scientific">Candidimonas humi</name>
    <dbReference type="NCBI Taxonomy" id="683355"/>
    <lineage>
        <taxon>Bacteria</taxon>
        <taxon>Pseudomonadati</taxon>
        <taxon>Pseudomonadota</taxon>
        <taxon>Betaproteobacteria</taxon>
        <taxon>Burkholderiales</taxon>
        <taxon>Alcaligenaceae</taxon>
        <taxon>Candidimonas</taxon>
    </lineage>
</organism>
<dbReference type="InterPro" id="IPR008259">
    <property type="entry name" value="FMN_hydac_DH_AS"/>
</dbReference>
<evidence type="ECO:0000256" key="1">
    <source>
        <dbReference type="ARBA" id="ARBA00001917"/>
    </source>
</evidence>
<sequence length="405" mass="44673">MEPRALKRIFSLDDFQSRARRLLPRAIYEYVAGGTEDTHTLRENRAVFADYMLLTRVMRDVSQRSISRTLLGAEWAAPFGVSPMGLCGLSAYRGDIALARAAHAFHIPMIVSGTSTVRMEDMIAANPDAWFQAYLPGDLERTTPLLQRIQAAGYKNLVLTFDTFIGASRENQVRAGFSTPLRPGLRLMWDGLSHPRWLAQVFLRTLWRSGMPHFENSFASRGAPIVSASAIRDHASKDHMTWDRFSMIREFWKGKLIVKGVLHPDDCRIASELGADALIVSNHGGRQLDGSPSSTRMLPAIIDALRGAGSQIPVMVDGGFRRGTDIVKALALGADFVFIGRPFNFANVVAGEAGVTHAMRILKAEVVRTLGMIGYNSIAELARAREDGVLLSAAGHPVRRETRMT</sequence>
<dbReference type="InterPro" id="IPR000262">
    <property type="entry name" value="FMN-dep_DH"/>
</dbReference>
<evidence type="ECO:0000259" key="5">
    <source>
        <dbReference type="PROSITE" id="PS51349"/>
    </source>
</evidence>
<dbReference type="PROSITE" id="PS00557">
    <property type="entry name" value="FMN_HYDROXY_ACID_DH_1"/>
    <property type="match status" value="1"/>
</dbReference>
<dbReference type="CDD" id="cd02809">
    <property type="entry name" value="alpha_hydroxyacid_oxid_FMN"/>
    <property type="match status" value="1"/>
</dbReference>
<evidence type="ECO:0000256" key="4">
    <source>
        <dbReference type="ARBA" id="ARBA00023002"/>
    </source>
</evidence>
<comment type="cofactor">
    <cofactor evidence="1">
        <name>FMN</name>
        <dbReference type="ChEBI" id="CHEBI:58210"/>
    </cofactor>
</comment>
<accession>A0ABV8P0A6</accession>
<dbReference type="InterPro" id="IPR037396">
    <property type="entry name" value="FMN_HAD"/>
</dbReference>
<dbReference type="PROSITE" id="PS51349">
    <property type="entry name" value="FMN_HYDROXY_ACID_DH_2"/>
    <property type="match status" value="1"/>
</dbReference>
<dbReference type="RefSeq" id="WP_217964609.1">
    <property type="nucleotide sequence ID" value="NZ_JAHTBN010000004.1"/>
</dbReference>
<keyword evidence="2" id="KW-0285">Flavoprotein</keyword>
<keyword evidence="7" id="KW-1185">Reference proteome</keyword>
<dbReference type="InterPro" id="IPR012133">
    <property type="entry name" value="Alpha-hydoxy_acid_DH_FMN"/>
</dbReference>
<dbReference type="PANTHER" id="PTHR10578">
    <property type="entry name" value="S -2-HYDROXY-ACID OXIDASE-RELATED"/>
    <property type="match status" value="1"/>
</dbReference>
<dbReference type="Proteomes" id="UP001595848">
    <property type="component" value="Unassembled WGS sequence"/>
</dbReference>
<evidence type="ECO:0000256" key="3">
    <source>
        <dbReference type="ARBA" id="ARBA00022643"/>
    </source>
</evidence>
<name>A0ABV8P0A6_9BURK</name>
<reference evidence="7" key="1">
    <citation type="journal article" date="2019" name="Int. J. Syst. Evol. Microbiol.">
        <title>The Global Catalogue of Microorganisms (GCM) 10K type strain sequencing project: providing services to taxonomists for standard genome sequencing and annotation.</title>
        <authorList>
            <consortium name="The Broad Institute Genomics Platform"/>
            <consortium name="The Broad Institute Genome Sequencing Center for Infectious Disease"/>
            <person name="Wu L."/>
            <person name="Ma J."/>
        </authorList>
    </citation>
    <scope>NUCLEOTIDE SEQUENCE [LARGE SCALE GENOMIC DNA]</scope>
    <source>
        <strain evidence="7">LMG 24813</strain>
    </source>
</reference>
<dbReference type="PANTHER" id="PTHR10578:SF107">
    <property type="entry name" value="2-HYDROXYACID OXIDASE 1"/>
    <property type="match status" value="1"/>
</dbReference>
<protein>
    <submittedName>
        <fullName evidence="6">Alpha-hydroxy-acid oxidizing protein</fullName>
    </submittedName>
</protein>
<evidence type="ECO:0000313" key="7">
    <source>
        <dbReference type="Proteomes" id="UP001595848"/>
    </source>
</evidence>
<evidence type="ECO:0000256" key="2">
    <source>
        <dbReference type="ARBA" id="ARBA00022630"/>
    </source>
</evidence>
<proteinExistence type="predicted"/>
<keyword evidence="3" id="KW-0288">FMN</keyword>
<dbReference type="PIRSF" id="PIRSF000138">
    <property type="entry name" value="Al-hdrx_acd_dh"/>
    <property type="match status" value="1"/>
</dbReference>
<feature type="domain" description="FMN hydroxy acid dehydrogenase" evidence="5">
    <location>
        <begin position="4"/>
        <end position="391"/>
    </location>
</feature>